<accession>A0A3F3IFR2</accession>
<protein>
    <submittedName>
        <fullName evidence="1">Protease</fullName>
    </submittedName>
</protein>
<reference evidence="1" key="1">
    <citation type="submission" date="2016-09" db="EMBL/GenBank/DDBJ databases">
        <title>Whole Genome Sequencing of Salmonella enterica subsp. enterica serovar Nottingham.</title>
        <authorList>
            <person name="Zheng J."/>
            <person name="Wang H."/>
        </authorList>
    </citation>
    <scope>NUCLEOTIDE SEQUENCE [LARGE SCALE GENOMIC DNA]</scope>
    <source>
        <strain evidence="1">CFSAN055411</strain>
    </source>
</reference>
<evidence type="ECO:0000313" key="1">
    <source>
        <dbReference type="EMBL" id="OEH98418.1"/>
    </source>
</evidence>
<dbReference type="Pfam" id="PF10123">
    <property type="entry name" value="Mu-like_Pro"/>
    <property type="match status" value="1"/>
</dbReference>
<dbReference type="EMBL" id="MJEL01000009">
    <property type="protein sequence ID" value="OEH98418.1"/>
    <property type="molecule type" value="Genomic_DNA"/>
</dbReference>
<organism evidence="1">
    <name type="scientific">Salmonella enterica</name>
    <name type="common">Salmonella choleraesuis</name>
    <dbReference type="NCBI Taxonomy" id="28901"/>
    <lineage>
        <taxon>Bacteria</taxon>
        <taxon>Pseudomonadati</taxon>
        <taxon>Pseudomonadota</taxon>
        <taxon>Gammaproteobacteria</taxon>
        <taxon>Enterobacterales</taxon>
        <taxon>Enterobacteriaceae</taxon>
        <taxon>Salmonella</taxon>
    </lineage>
</organism>
<keyword evidence="1" id="KW-0645">Protease</keyword>
<dbReference type="RefSeq" id="WP_069721184.1">
    <property type="nucleotide sequence ID" value="NZ_MJEL01000009.1"/>
</dbReference>
<dbReference type="AlphaFoldDB" id="A0A3F3IFR2"/>
<dbReference type="PIRSF" id="PIRSF016624">
    <property type="entry name" value="Mu_prophg_I"/>
    <property type="match status" value="1"/>
</dbReference>
<sequence length="370" mass="40383">MKNSNPISYAILNAAVFSPRTGDGWCQLMPAGRIKSRDGRPEKPAEGWLIDRAVCERMKTRLAVLNQPVKVDYDHQSLFIKQGVKAPAAGYIRPDGIEWRDGEHAGIYVRPDWNPPAVVHLENREYAWLSAVMGYDDVTGEPVELRMVALTGDPALTGMQSVVALSADDLSHLLSVENHTMNEQLRQLLEALGLTVPEQGDFTAELGTAALSAFTEIKQRADAHDGLKTQVTALSAELDTARKTPAKVDLTKYVPVSMYEDLRTKHVALSAMVGEVSLDSILNKAEQEGRILKSERDYLTELGGQIGVAALSAQLDARQPIAALTGLQTEKTPPVKRQTPEVALSADDLKAAELLGKTPAEFLKLKQEQA</sequence>
<gene>
    <name evidence="1" type="ORF">BH006_17300</name>
</gene>
<dbReference type="Proteomes" id="UP000852880">
    <property type="component" value="Unassembled WGS sequence"/>
</dbReference>
<name>A0A3F3IFR2_SALER</name>
<comment type="caution">
    <text evidence="1">The sequence shown here is derived from an EMBL/GenBank/DDBJ whole genome shotgun (WGS) entry which is preliminary data.</text>
</comment>
<dbReference type="GO" id="GO:0006508">
    <property type="term" value="P:proteolysis"/>
    <property type="evidence" value="ECO:0007669"/>
    <property type="project" value="UniProtKB-KW"/>
</dbReference>
<keyword evidence="1" id="KW-0378">Hydrolase</keyword>
<dbReference type="GO" id="GO:0008233">
    <property type="term" value="F:peptidase activity"/>
    <property type="evidence" value="ECO:0007669"/>
    <property type="project" value="UniProtKB-KW"/>
</dbReference>
<dbReference type="InterPro" id="IPR012106">
    <property type="entry name" value="Phage_Mu_Gp1"/>
</dbReference>
<proteinExistence type="predicted"/>